<dbReference type="GO" id="GO:0003677">
    <property type="term" value="F:DNA binding"/>
    <property type="evidence" value="ECO:0007669"/>
    <property type="project" value="UniProtKB-KW"/>
</dbReference>
<dbReference type="AlphaFoldDB" id="A0A6N2YMN1"/>
<feature type="domain" description="Type I restriction modification DNA specificity" evidence="4">
    <location>
        <begin position="32"/>
        <end position="196"/>
    </location>
</feature>
<dbReference type="Gene3D" id="1.10.287.1120">
    <property type="entry name" value="Bipartite methylase S protein"/>
    <property type="match status" value="1"/>
</dbReference>
<sequence>MEYRYREQKELIKGELGNIPKSWNQAKAQYYFDVFAGGTPSTNEPKYWDGDIPWINSGEVQNCYITNVSRYITNQGLKESSTKLIPKNTTVLAMTGATCGNVGYLQFDSTANQSVMAFVPKYSYNSKFLYYYLMCQSQQIEYYKTGGAQGGINVDNGKKLYINIPLDEEQEKIANFLDKKTSKFNSIISKKEALIEKLEEAKKSFISEVVTGKMKVIKNDDGYDLVKRSNDEMKDSGVEWLGEIPKDWEVKKFSHIIKISNGQVNPKIEPYSNMILIAPNHIRSNMGKIIALETANSQGADSGKYFCNKGDIIYSKIRPNLCKVCIAPLDCLCSADMYPMKTDSKLLNQEYLLWILLSDNFTKYVVLDSDRVAMPKVNRESLSKFKIPVPTLQEQNLLNTVLKDKDKNIDCLISKIKLQIEKLKEAKQSLISEAVTGKIEIMD</sequence>
<name>A0A6N2YMN1_9FIRM</name>
<accession>A0A6N2YMN1</accession>
<dbReference type="CDD" id="cd16961">
    <property type="entry name" value="RMtype1_S_TRD-CR_like"/>
    <property type="match status" value="1"/>
</dbReference>
<keyword evidence="3" id="KW-0238">DNA-binding</keyword>
<evidence type="ECO:0000259" key="4">
    <source>
        <dbReference type="Pfam" id="PF01420"/>
    </source>
</evidence>
<keyword evidence="2" id="KW-0680">Restriction system</keyword>
<dbReference type="Pfam" id="PF01420">
    <property type="entry name" value="Methylase_S"/>
    <property type="match status" value="2"/>
</dbReference>
<dbReference type="InterPro" id="IPR052021">
    <property type="entry name" value="Type-I_RS_S_subunit"/>
</dbReference>
<dbReference type="PANTHER" id="PTHR30408:SF12">
    <property type="entry name" value="TYPE I RESTRICTION ENZYME MJAVIII SPECIFICITY SUBUNIT"/>
    <property type="match status" value="1"/>
</dbReference>
<dbReference type="InterPro" id="IPR044946">
    <property type="entry name" value="Restrct_endonuc_typeI_TRD_sf"/>
</dbReference>
<dbReference type="EMBL" id="CACRUE010000006">
    <property type="protein sequence ID" value="VYT68131.1"/>
    <property type="molecule type" value="Genomic_DNA"/>
</dbReference>
<evidence type="ECO:0000313" key="5">
    <source>
        <dbReference type="EMBL" id="VYT68131.1"/>
    </source>
</evidence>
<dbReference type="SUPFAM" id="SSF116734">
    <property type="entry name" value="DNA methylase specificity domain"/>
    <property type="match status" value="2"/>
</dbReference>
<protein>
    <submittedName>
        <fullName evidence="5">EcoKI restriction-modification system protein HsdS</fullName>
    </submittedName>
</protein>
<evidence type="ECO:0000256" key="2">
    <source>
        <dbReference type="ARBA" id="ARBA00022747"/>
    </source>
</evidence>
<dbReference type="PANTHER" id="PTHR30408">
    <property type="entry name" value="TYPE-1 RESTRICTION ENZYME ECOKI SPECIFICITY PROTEIN"/>
    <property type="match status" value="1"/>
</dbReference>
<feature type="domain" description="Type I restriction modification DNA specificity" evidence="4">
    <location>
        <begin position="245"/>
        <end position="421"/>
    </location>
</feature>
<dbReference type="RefSeq" id="WP_156530560.1">
    <property type="nucleotide sequence ID" value="NZ_CACRUE010000006.1"/>
</dbReference>
<proteinExistence type="inferred from homology"/>
<dbReference type="GO" id="GO:0009307">
    <property type="term" value="P:DNA restriction-modification system"/>
    <property type="evidence" value="ECO:0007669"/>
    <property type="project" value="UniProtKB-KW"/>
</dbReference>
<dbReference type="InterPro" id="IPR000055">
    <property type="entry name" value="Restrct_endonuc_typeI_TRD"/>
</dbReference>
<dbReference type="Gene3D" id="3.90.220.20">
    <property type="entry name" value="DNA methylase specificity domains"/>
    <property type="match status" value="2"/>
</dbReference>
<organism evidence="5">
    <name type="scientific">Intestinibacter bartlettii</name>
    <dbReference type="NCBI Taxonomy" id="261299"/>
    <lineage>
        <taxon>Bacteria</taxon>
        <taxon>Bacillati</taxon>
        <taxon>Bacillota</taxon>
        <taxon>Clostridia</taxon>
        <taxon>Peptostreptococcales</taxon>
        <taxon>Peptostreptococcaceae</taxon>
        <taxon>Intestinibacter</taxon>
    </lineage>
</organism>
<evidence type="ECO:0000256" key="3">
    <source>
        <dbReference type="ARBA" id="ARBA00023125"/>
    </source>
</evidence>
<evidence type="ECO:0000256" key="1">
    <source>
        <dbReference type="ARBA" id="ARBA00010923"/>
    </source>
</evidence>
<reference evidence="5" key="1">
    <citation type="submission" date="2019-11" db="EMBL/GenBank/DDBJ databases">
        <authorList>
            <person name="Feng L."/>
        </authorList>
    </citation>
    <scope>NUCLEOTIDE SEQUENCE</scope>
    <source>
        <strain evidence="5">IbartlettiiLFYP30</strain>
    </source>
</reference>
<gene>
    <name evidence="5" type="ORF">IBLFYP30_00900</name>
</gene>
<comment type="similarity">
    <text evidence="1">Belongs to the type-I restriction system S methylase family.</text>
</comment>